<name>A0A2A5WXB8_9GAMM</name>
<reference evidence="1 2" key="1">
    <citation type="submission" date="2017-08" db="EMBL/GenBank/DDBJ databases">
        <title>Fine stratification of microbial communities through a metagenomic profile of the photic zone.</title>
        <authorList>
            <person name="Haro-Moreno J.M."/>
            <person name="Lopez-Perez M."/>
            <person name="De La Torre J."/>
            <person name="Picazo A."/>
            <person name="Camacho A."/>
            <person name="Rodriguez-Valera F."/>
        </authorList>
    </citation>
    <scope>NUCLEOTIDE SEQUENCE [LARGE SCALE GENOMIC DNA]</scope>
    <source>
        <strain evidence="1">MED-G24</strain>
    </source>
</reference>
<accession>A0A2A5WXB8</accession>
<dbReference type="EMBL" id="NTKD01000009">
    <property type="protein sequence ID" value="PDH40726.1"/>
    <property type="molecule type" value="Genomic_DNA"/>
</dbReference>
<evidence type="ECO:0000313" key="2">
    <source>
        <dbReference type="Proteomes" id="UP000219327"/>
    </source>
</evidence>
<dbReference type="SUPFAM" id="SSF53254">
    <property type="entry name" value="Phosphoglycerate mutase-like"/>
    <property type="match status" value="1"/>
</dbReference>
<evidence type="ECO:0008006" key="3">
    <source>
        <dbReference type="Google" id="ProtNLM"/>
    </source>
</evidence>
<sequence length="104" mass="11491">MAIATLSPTAERLGLTIETVPDLRERKLSEGLLTDWRASLQRNWEDFDFALPGGESSRICQTRVVNALNQLVQENEGRTIAAASHGNAIALFLHHLSPSFGFDE</sequence>
<dbReference type="Pfam" id="PF00300">
    <property type="entry name" value="His_Phos_1"/>
    <property type="match status" value="1"/>
</dbReference>
<protein>
    <recommendedName>
        <fullName evidence="3">Histidine phosphatase family protein</fullName>
    </recommendedName>
</protein>
<comment type="caution">
    <text evidence="1">The sequence shown here is derived from an EMBL/GenBank/DDBJ whole genome shotgun (WGS) entry which is preliminary data.</text>
</comment>
<evidence type="ECO:0000313" key="1">
    <source>
        <dbReference type="EMBL" id="PDH40726.1"/>
    </source>
</evidence>
<dbReference type="Gene3D" id="3.40.50.1240">
    <property type="entry name" value="Phosphoglycerate mutase-like"/>
    <property type="match status" value="1"/>
</dbReference>
<organism evidence="1 2">
    <name type="scientific">OM182 bacterium MED-G24</name>
    <dbReference type="NCBI Taxonomy" id="1986255"/>
    <lineage>
        <taxon>Bacteria</taxon>
        <taxon>Pseudomonadati</taxon>
        <taxon>Pseudomonadota</taxon>
        <taxon>Gammaproteobacteria</taxon>
        <taxon>OMG group</taxon>
        <taxon>OM182 clade</taxon>
    </lineage>
</organism>
<dbReference type="Proteomes" id="UP000219327">
    <property type="component" value="Unassembled WGS sequence"/>
</dbReference>
<dbReference type="InterPro" id="IPR013078">
    <property type="entry name" value="His_Pase_superF_clade-1"/>
</dbReference>
<proteinExistence type="predicted"/>
<gene>
    <name evidence="1" type="ORF">CNE99_03110</name>
</gene>
<dbReference type="InterPro" id="IPR029033">
    <property type="entry name" value="His_PPase_superfam"/>
</dbReference>
<dbReference type="AlphaFoldDB" id="A0A2A5WXB8"/>